<dbReference type="AlphaFoldDB" id="A0A149VX22"/>
<proteinExistence type="predicted"/>
<evidence type="ECO:0000313" key="2">
    <source>
        <dbReference type="Proteomes" id="UP000075653"/>
    </source>
</evidence>
<gene>
    <name evidence="1" type="ORF">FEMY_20170</name>
</gene>
<evidence type="ECO:0000313" key="1">
    <source>
        <dbReference type="EMBL" id="KXW57454.1"/>
    </source>
</evidence>
<accession>A0A149VX22</accession>
<dbReference type="STRING" id="1789004.FEMY_20170"/>
<sequence>MTDSHFAEVEKLISTARQRAVQSVNTIDKSQPCDYYISNNTRHASLRCAPGGLLFCGVCP</sequence>
<comment type="caution">
    <text evidence="1">The sequence shown here is derived from an EMBL/GenBank/DDBJ whole genome shotgun (WGS) entry which is preliminary data.</text>
</comment>
<protein>
    <submittedName>
        <fullName evidence="1">Uncharacterized protein</fullName>
    </submittedName>
</protein>
<keyword evidence="2" id="KW-1185">Reference proteome</keyword>
<dbReference type="EMBL" id="LRRD01000058">
    <property type="protein sequence ID" value="KXW57454.1"/>
    <property type="molecule type" value="Genomic_DNA"/>
</dbReference>
<name>A0A149VX22_9PROT</name>
<dbReference type="PATRIC" id="fig|1789004.3.peg.2081"/>
<organism evidence="1 2">
    <name type="scientific">Ferrovum myxofaciens</name>
    <dbReference type="NCBI Taxonomy" id="416213"/>
    <lineage>
        <taxon>Bacteria</taxon>
        <taxon>Pseudomonadati</taxon>
        <taxon>Pseudomonadota</taxon>
        <taxon>Betaproteobacteria</taxon>
        <taxon>Ferrovales</taxon>
        <taxon>Ferrovaceae</taxon>
        <taxon>Ferrovum</taxon>
    </lineage>
</organism>
<dbReference type="Proteomes" id="UP000075653">
    <property type="component" value="Unassembled WGS sequence"/>
</dbReference>
<reference evidence="1 2" key="1">
    <citation type="submission" date="2016-01" db="EMBL/GenBank/DDBJ databases">
        <title>Genome sequence of the acidophilic iron oxidising Ferrovum strain Z-31.</title>
        <authorList>
            <person name="Poehlein A."/>
            <person name="Ullrich S.R."/>
            <person name="Schloemann M."/>
            <person name="Muehling M."/>
            <person name="Daniel R."/>
        </authorList>
    </citation>
    <scope>NUCLEOTIDE SEQUENCE [LARGE SCALE GENOMIC DNA]</scope>
    <source>
        <strain evidence="1 2">Z-31</strain>
    </source>
</reference>